<reference evidence="2" key="1">
    <citation type="journal article" date="2023" name="Mol. Phylogenet. Evol.">
        <title>Genome-scale phylogeny and comparative genomics of the fungal order Sordariales.</title>
        <authorList>
            <person name="Hensen N."/>
            <person name="Bonometti L."/>
            <person name="Westerberg I."/>
            <person name="Brannstrom I.O."/>
            <person name="Guillou S."/>
            <person name="Cros-Aarteil S."/>
            <person name="Calhoun S."/>
            <person name="Haridas S."/>
            <person name="Kuo A."/>
            <person name="Mondo S."/>
            <person name="Pangilinan J."/>
            <person name="Riley R."/>
            <person name="LaButti K."/>
            <person name="Andreopoulos B."/>
            <person name="Lipzen A."/>
            <person name="Chen C."/>
            <person name="Yan M."/>
            <person name="Daum C."/>
            <person name="Ng V."/>
            <person name="Clum A."/>
            <person name="Steindorff A."/>
            <person name="Ohm R.A."/>
            <person name="Martin F."/>
            <person name="Silar P."/>
            <person name="Natvig D.O."/>
            <person name="Lalanne C."/>
            <person name="Gautier V."/>
            <person name="Ament-Velasquez S.L."/>
            <person name="Kruys A."/>
            <person name="Hutchinson M.I."/>
            <person name="Powell A.J."/>
            <person name="Barry K."/>
            <person name="Miller A.N."/>
            <person name="Grigoriev I.V."/>
            <person name="Debuchy R."/>
            <person name="Gladieux P."/>
            <person name="Hiltunen Thoren M."/>
            <person name="Johannesson H."/>
        </authorList>
    </citation>
    <scope>NUCLEOTIDE SEQUENCE</scope>
    <source>
        <strain evidence="2">CBS 990.96</strain>
    </source>
</reference>
<feature type="region of interest" description="Disordered" evidence="1">
    <location>
        <begin position="350"/>
        <end position="373"/>
    </location>
</feature>
<name>A0AAN6YLI2_9PEZI</name>
<evidence type="ECO:0000313" key="3">
    <source>
        <dbReference type="Proteomes" id="UP001301958"/>
    </source>
</evidence>
<evidence type="ECO:0000256" key="1">
    <source>
        <dbReference type="SAM" id="MobiDB-lite"/>
    </source>
</evidence>
<sequence>MFPARYTKVLVLWPWLEKVFGVDELFTNCEAISFINGSLLVELPLTNESALMERLQTLPAYYEGLGFNVRFHNWPLLEGEARRTAVQPDPSELVVFKVDDVEPEDLPWVAVSSLTRKGEVHSQVSAGVLFRKGAERRLAVSFHNWDDHIAKKPELFEQDTAEAQRFYAASQGNPGKTCRYLRERIGDRGIGLIKLNYGVVYESQFMEFDASAKRFIPSEDVLMDDASWCLSVAARPWNDQELVAIDETVNPSLLKSQNFTCIKEIQGIYAISALKMGKEPHVRARCCGSVFVRCEKRKNRGKEDAVLQEGVVAAMFHFADVPSTYASSAKNYMVCANSFDEMAAAGWTVVPPPEQTSEDDDDDKSPMKRQHRT</sequence>
<dbReference type="EMBL" id="MU865655">
    <property type="protein sequence ID" value="KAK4220725.1"/>
    <property type="molecule type" value="Genomic_DNA"/>
</dbReference>
<gene>
    <name evidence="2" type="ORF">QBC38DRAFT_525004</name>
</gene>
<dbReference type="Proteomes" id="UP001301958">
    <property type="component" value="Unassembled WGS sequence"/>
</dbReference>
<protein>
    <submittedName>
        <fullName evidence="2">Uncharacterized protein</fullName>
    </submittedName>
</protein>
<organism evidence="2 3">
    <name type="scientific">Podospora fimiseda</name>
    <dbReference type="NCBI Taxonomy" id="252190"/>
    <lineage>
        <taxon>Eukaryota</taxon>
        <taxon>Fungi</taxon>
        <taxon>Dikarya</taxon>
        <taxon>Ascomycota</taxon>
        <taxon>Pezizomycotina</taxon>
        <taxon>Sordariomycetes</taxon>
        <taxon>Sordariomycetidae</taxon>
        <taxon>Sordariales</taxon>
        <taxon>Podosporaceae</taxon>
        <taxon>Podospora</taxon>
    </lineage>
</organism>
<reference evidence="2" key="2">
    <citation type="submission" date="2023-05" db="EMBL/GenBank/DDBJ databases">
        <authorList>
            <consortium name="Lawrence Berkeley National Laboratory"/>
            <person name="Steindorff A."/>
            <person name="Hensen N."/>
            <person name="Bonometti L."/>
            <person name="Westerberg I."/>
            <person name="Brannstrom I.O."/>
            <person name="Guillou S."/>
            <person name="Cros-Aarteil S."/>
            <person name="Calhoun S."/>
            <person name="Haridas S."/>
            <person name="Kuo A."/>
            <person name="Mondo S."/>
            <person name="Pangilinan J."/>
            <person name="Riley R."/>
            <person name="Labutti K."/>
            <person name="Andreopoulos B."/>
            <person name="Lipzen A."/>
            <person name="Chen C."/>
            <person name="Yanf M."/>
            <person name="Daum C."/>
            <person name="Ng V."/>
            <person name="Clum A."/>
            <person name="Ohm R."/>
            <person name="Martin F."/>
            <person name="Silar P."/>
            <person name="Natvig D."/>
            <person name="Lalanne C."/>
            <person name="Gautier V."/>
            <person name="Ament-Velasquez S.L."/>
            <person name="Kruys A."/>
            <person name="Hutchinson M.I."/>
            <person name="Powell A.J."/>
            <person name="Barry K."/>
            <person name="Miller A.N."/>
            <person name="Grigoriev I.V."/>
            <person name="Debuchy R."/>
            <person name="Gladieux P."/>
            <person name="Thoren M.H."/>
            <person name="Johannesson H."/>
        </authorList>
    </citation>
    <scope>NUCLEOTIDE SEQUENCE</scope>
    <source>
        <strain evidence="2">CBS 990.96</strain>
    </source>
</reference>
<comment type="caution">
    <text evidence="2">The sequence shown here is derived from an EMBL/GenBank/DDBJ whole genome shotgun (WGS) entry which is preliminary data.</text>
</comment>
<evidence type="ECO:0000313" key="2">
    <source>
        <dbReference type="EMBL" id="KAK4220725.1"/>
    </source>
</evidence>
<keyword evidence="3" id="KW-1185">Reference proteome</keyword>
<accession>A0AAN6YLI2</accession>
<proteinExistence type="predicted"/>
<dbReference type="AlphaFoldDB" id="A0AAN6YLI2"/>